<dbReference type="Gene3D" id="3.30.70.920">
    <property type="match status" value="1"/>
</dbReference>
<evidence type="ECO:0000256" key="1">
    <source>
        <dbReference type="ARBA" id="ARBA00023015"/>
    </source>
</evidence>
<dbReference type="PRINTS" id="PR00033">
    <property type="entry name" value="HTHASNC"/>
</dbReference>
<sequence>MRPLDGTDIRLLTALSGDARSTVVALAQQLGLSRNTVQARLAQLEAGDVFLTFERRISPAALGYPLMAFIHIHVQQRKLEQITAELALIPELLEAYGVTGNADILAQVVSRSAEDLFRINSQVLAIDGVERTDTSLAMHELVPFRVGPLLRRAEDPSAG</sequence>
<keyword evidence="6" id="KW-1185">Reference proteome</keyword>
<keyword evidence="3" id="KW-0804">Transcription</keyword>
<dbReference type="SUPFAM" id="SSF46785">
    <property type="entry name" value="Winged helix' DNA-binding domain"/>
    <property type="match status" value="1"/>
</dbReference>
<dbReference type="InterPro" id="IPR000485">
    <property type="entry name" value="AsnC-type_HTH_dom"/>
</dbReference>
<dbReference type="RefSeq" id="WP_264794449.1">
    <property type="nucleotide sequence ID" value="NZ_BRVS01000003.1"/>
</dbReference>
<dbReference type="Pfam" id="PF01037">
    <property type="entry name" value="AsnC_trans_reg"/>
    <property type="match status" value="1"/>
</dbReference>
<keyword evidence="2" id="KW-0238">DNA-binding</keyword>
<dbReference type="PANTHER" id="PTHR30154">
    <property type="entry name" value="LEUCINE-RESPONSIVE REGULATORY PROTEIN"/>
    <property type="match status" value="1"/>
</dbReference>
<dbReference type="EMBL" id="BRVS01000003">
    <property type="protein sequence ID" value="GLB66281.1"/>
    <property type="molecule type" value="Genomic_DNA"/>
</dbReference>
<evidence type="ECO:0000256" key="3">
    <source>
        <dbReference type="ARBA" id="ARBA00023163"/>
    </source>
</evidence>
<dbReference type="Gene3D" id="1.10.10.10">
    <property type="entry name" value="Winged helix-like DNA-binding domain superfamily/Winged helix DNA-binding domain"/>
    <property type="match status" value="1"/>
</dbReference>
<dbReference type="SUPFAM" id="SSF54909">
    <property type="entry name" value="Dimeric alpha+beta barrel"/>
    <property type="match status" value="1"/>
</dbReference>
<reference evidence="5 6" key="1">
    <citation type="journal article" date="2023" name="Int. J. Syst. Evol. Microbiol.">
        <title>Arthrobacter mangrovi sp. nov., an actinobacterium isolated from the rhizosphere of a mangrove.</title>
        <authorList>
            <person name="Hamada M."/>
            <person name="Saitou S."/>
            <person name="Enomoto N."/>
            <person name="Nanri K."/>
            <person name="Hidaka K."/>
            <person name="Miura T."/>
            <person name="Tamura T."/>
        </authorList>
    </citation>
    <scope>NUCLEOTIDE SEQUENCE [LARGE SCALE GENOMIC DNA]</scope>
    <source>
        <strain evidence="5 6">NBRC 112813</strain>
    </source>
</reference>
<dbReference type="Proteomes" id="UP001209654">
    <property type="component" value="Unassembled WGS sequence"/>
</dbReference>
<name>A0ABQ5MQL2_9MICC</name>
<dbReference type="InterPro" id="IPR019888">
    <property type="entry name" value="Tscrpt_reg_AsnC-like"/>
</dbReference>
<dbReference type="InterPro" id="IPR036388">
    <property type="entry name" value="WH-like_DNA-bd_sf"/>
</dbReference>
<dbReference type="Pfam" id="PF13404">
    <property type="entry name" value="HTH_AsnC-type"/>
    <property type="match status" value="1"/>
</dbReference>
<dbReference type="InterPro" id="IPR019887">
    <property type="entry name" value="Tscrpt_reg_AsnC/Lrp_C"/>
</dbReference>
<evidence type="ECO:0000259" key="4">
    <source>
        <dbReference type="PROSITE" id="PS50956"/>
    </source>
</evidence>
<dbReference type="InterPro" id="IPR036390">
    <property type="entry name" value="WH_DNA-bd_sf"/>
</dbReference>
<proteinExistence type="predicted"/>
<evidence type="ECO:0000313" key="5">
    <source>
        <dbReference type="EMBL" id="GLB66281.1"/>
    </source>
</evidence>
<evidence type="ECO:0000256" key="2">
    <source>
        <dbReference type="ARBA" id="ARBA00023125"/>
    </source>
</evidence>
<evidence type="ECO:0000313" key="6">
    <source>
        <dbReference type="Proteomes" id="UP001209654"/>
    </source>
</evidence>
<dbReference type="SMART" id="SM00344">
    <property type="entry name" value="HTH_ASNC"/>
    <property type="match status" value="1"/>
</dbReference>
<protein>
    <submittedName>
        <fullName evidence="5">AsnC family transcriptional regulator</fullName>
    </submittedName>
</protein>
<gene>
    <name evidence="5" type="ORF">AHIS1636_07200</name>
</gene>
<accession>A0ABQ5MQL2</accession>
<organism evidence="5 6">
    <name type="scientific">Arthrobacter mangrovi</name>
    <dbReference type="NCBI Taxonomy" id="2966350"/>
    <lineage>
        <taxon>Bacteria</taxon>
        <taxon>Bacillati</taxon>
        <taxon>Actinomycetota</taxon>
        <taxon>Actinomycetes</taxon>
        <taxon>Micrococcales</taxon>
        <taxon>Micrococcaceae</taxon>
        <taxon>Arthrobacter</taxon>
    </lineage>
</organism>
<dbReference type="InterPro" id="IPR011008">
    <property type="entry name" value="Dimeric_a/b-barrel"/>
</dbReference>
<comment type="caution">
    <text evidence="5">The sequence shown here is derived from an EMBL/GenBank/DDBJ whole genome shotgun (WGS) entry which is preliminary data.</text>
</comment>
<keyword evidence="1" id="KW-0805">Transcription regulation</keyword>
<feature type="domain" description="HTH asnC-type" evidence="4">
    <location>
        <begin position="4"/>
        <end position="65"/>
    </location>
</feature>
<dbReference type="PANTHER" id="PTHR30154:SF34">
    <property type="entry name" value="TRANSCRIPTIONAL REGULATOR AZLB"/>
    <property type="match status" value="1"/>
</dbReference>
<dbReference type="PROSITE" id="PS50956">
    <property type="entry name" value="HTH_ASNC_2"/>
    <property type="match status" value="1"/>
</dbReference>